<dbReference type="EMBL" id="BGZK01001213">
    <property type="protein sequence ID" value="GBP74588.1"/>
    <property type="molecule type" value="Genomic_DNA"/>
</dbReference>
<feature type="compositionally biased region" description="Polar residues" evidence="1">
    <location>
        <begin position="1"/>
        <end position="16"/>
    </location>
</feature>
<name>A0A4C1YEX1_EUMVA</name>
<keyword evidence="3" id="KW-1185">Reference proteome</keyword>
<gene>
    <name evidence="2" type="ORF">EVAR_39992_1</name>
</gene>
<feature type="compositionally biased region" description="Polar residues" evidence="1">
    <location>
        <begin position="31"/>
        <end position="46"/>
    </location>
</feature>
<feature type="region of interest" description="Disordered" evidence="1">
    <location>
        <begin position="1"/>
        <end position="46"/>
    </location>
</feature>
<dbReference type="Proteomes" id="UP000299102">
    <property type="component" value="Unassembled WGS sequence"/>
</dbReference>
<evidence type="ECO:0000313" key="3">
    <source>
        <dbReference type="Proteomes" id="UP000299102"/>
    </source>
</evidence>
<sequence length="112" mass="12487">MLSQLVSTCSKETSSPRAVRGEAASAEPASNPVSPTATKRPTRVSSTWYTLERSGGRIRIKIQIETRMIIKSEARTEIKSRNRIERIRSMRKQAELRAKASVETNSVNSGRI</sequence>
<accession>A0A4C1YEX1</accession>
<organism evidence="2 3">
    <name type="scientific">Eumeta variegata</name>
    <name type="common">Bagworm moth</name>
    <name type="synonym">Eumeta japonica</name>
    <dbReference type="NCBI Taxonomy" id="151549"/>
    <lineage>
        <taxon>Eukaryota</taxon>
        <taxon>Metazoa</taxon>
        <taxon>Ecdysozoa</taxon>
        <taxon>Arthropoda</taxon>
        <taxon>Hexapoda</taxon>
        <taxon>Insecta</taxon>
        <taxon>Pterygota</taxon>
        <taxon>Neoptera</taxon>
        <taxon>Endopterygota</taxon>
        <taxon>Lepidoptera</taxon>
        <taxon>Glossata</taxon>
        <taxon>Ditrysia</taxon>
        <taxon>Tineoidea</taxon>
        <taxon>Psychidae</taxon>
        <taxon>Oiketicinae</taxon>
        <taxon>Eumeta</taxon>
    </lineage>
</organism>
<evidence type="ECO:0000313" key="2">
    <source>
        <dbReference type="EMBL" id="GBP74588.1"/>
    </source>
</evidence>
<proteinExistence type="predicted"/>
<evidence type="ECO:0000256" key="1">
    <source>
        <dbReference type="SAM" id="MobiDB-lite"/>
    </source>
</evidence>
<protein>
    <submittedName>
        <fullName evidence="2">Uncharacterized protein</fullName>
    </submittedName>
</protein>
<comment type="caution">
    <text evidence="2">The sequence shown here is derived from an EMBL/GenBank/DDBJ whole genome shotgun (WGS) entry which is preliminary data.</text>
</comment>
<dbReference type="AlphaFoldDB" id="A0A4C1YEX1"/>
<reference evidence="2 3" key="1">
    <citation type="journal article" date="2019" name="Commun. Biol.">
        <title>The bagworm genome reveals a unique fibroin gene that provides high tensile strength.</title>
        <authorList>
            <person name="Kono N."/>
            <person name="Nakamura H."/>
            <person name="Ohtoshi R."/>
            <person name="Tomita M."/>
            <person name="Numata K."/>
            <person name="Arakawa K."/>
        </authorList>
    </citation>
    <scope>NUCLEOTIDE SEQUENCE [LARGE SCALE GENOMIC DNA]</scope>
</reference>